<evidence type="ECO:0000256" key="4">
    <source>
        <dbReference type="ARBA" id="ARBA00022982"/>
    </source>
</evidence>
<evidence type="ECO:0000256" key="5">
    <source>
        <dbReference type="ARBA" id="ARBA00023004"/>
    </source>
</evidence>
<dbReference type="InterPro" id="IPR009056">
    <property type="entry name" value="Cyt_c-like_dom"/>
</dbReference>
<dbReference type="Pfam" id="PF00034">
    <property type="entry name" value="Cytochrom_C"/>
    <property type="match status" value="1"/>
</dbReference>
<gene>
    <name evidence="9" type="ORF">RMR22_17120</name>
</gene>
<dbReference type="EMBL" id="JAVRAF010000005">
    <property type="protein sequence ID" value="MDX8303977.1"/>
    <property type="molecule type" value="Genomic_DNA"/>
</dbReference>
<dbReference type="AlphaFoldDB" id="A0AAW9FBE2"/>
<dbReference type="InterPro" id="IPR036909">
    <property type="entry name" value="Cyt_c-like_dom_sf"/>
</dbReference>
<keyword evidence="5 6" id="KW-0408">Iron</keyword>
<dbReference type="RefSeq" id="WP_077103494.1">
    <property type="nucleotide sequence ID" value="NZ_CP192798.1"/>
</dbReference>
<dbReference type="PANTHER" id="PTHR11961">
    <property type="entry name" value="CYTOCHROME C"/>
    <property type="match status" value="1"/>
</dbReference>
<protein>
    <submittedName>
        <fullName evidence="9">Cytochrome c family protein</fullName>
    </submittedName>
</protein>
<keyword evidence="2 6" id="KW-0349">Heme</keyword>
<dbReference type="GO" id="GO:0009055">
    <property type="term" value="F:electron transfer activity"/>
    <property type="evidence" value="ECO:0007669"/>
    <property type="project" value="InterPro"/>
</dbReference>
<accession>A0AAW9FBE2</accession>
<feature type="chain" id="PRO_5043510876" evidence="7">
    <location>
        <begin position="23"/>
        <end position="129"/>
    </location>
</feature>
<evidence type="ECO:0000259" key="8">
    <source>
        <dbReference type="PROSITE" id="PS51007"/>
    </source>
</evidence>
<organism evidence="9">
    <name type="scientific">Agrobacterium rosae</name>
    <dbReference type="NCBI Taxonomy" id="1972867"/>
    <lineage>
        <taxon>Bacteria</taxon>
        <taxon>Pseudomonadati</taxon>
        <taxon>Pseudomonadota</taxon>
        <taxon>Alphaproteobacteria</taxon>
        <taxon>Hyphomicrobiales</taxon>
        <taxon>Rhizobiaceae</taxon>
        <taxon>Rhizobium/Agrobacterium group</taxon>
        <taxon>Agrobacterium</taxon>
    </lineage>
</organism>
<comment type="caution">
    <text evidence="9">The sequence shown here is derived from an EMBL/GenBank/DDBJ whole genome shotgun (WGS) entry which is preliminary data.</text>
</comment>
<name>A0AAW9FBE2_9HYPH</name>
<dbReference type="Gene3D" id="1.10.760.10">
    <property type="entry name" value="Cytochrome c-like domain"/>
    <property type="match status" value="1"/>
</dbReference>
<dbReference type="SUPFAM" id="SSF46626">
    <property type="entry name" value="Cytochrome c"/>
    <property type="match status" value="1"/>
</dbReference>
<dbReference type="PRINTS" id="PR00604">
    <property type="entry name" value="CYTCHRMECIAB"/>
</dbReference>
<feature type="signal peptide" evidence="7">
    <location>
        <begin position="1"/>
        <end position="22"/>
    </location>
</feature>
<evidence type="ECO:0000256" key="1">
    <source>
        <dbReference type="ARBA" id="ARBA00022448"/>
    </source>
</evidence>
<keyword evidence="3 6" id="KW-0479">Metal-binding</keyword>
<evidence type="ECO:0000256" key="2">
    <source>
        <dbReference type="ARBA" id="ARBA00022617"/>
    </source>
</evidence>
<dbReference type="GO" id="GO:0020037">
    <property type="term" value="F:heme binding"/>
    <property type="evidence" value="ECO:0007669"/>
    <property type="project" value="InterPro"/>
</dbReference>
<feature type="domain" description="Cytochrome c" evidence="8">
    <location>
        <begin position="24"/>
        <end position="126"/>
    </location>
</feature>
<evidence type="ECO:0000256" key="7">
    <source>
        <dbReference type="SAM" id="SignalP"/>
    </source>
</evidence>
<dbReference type="InterPro" id="IPR002327">
    <property type="entry name" value="Cyt_c_1A/1B"/>
</dbReference>
<keyword evidence="7" id="KW-0732">Signal</keyword>
<dbReference type="GO" id="GO:0046872">
    <property type="term" value="F:metal ion binding"/>
    <property type="evidence" value="ECO:0007669"/>
    <property type="project" value="UniProtKB-KW"/>
</dbReference>
<evidence type="ECO:0000313" key="9">
    <source>
        <dbReference type="EMBL" id="MDX8303977.1"/>
    </source>
</evidence>
<sequence>MAMRLGILTALCLIISTSPSIAEGDAARGERAFSKCSACHSIDHPRTRLGPHLMGVVGRPAGTVPDYKYSAAMTDAGAGGLVWTEEKLHAFLYSPKKTVPGTSMRFFGLWSDSEIDDLIAYLKTVPAPQ</sequence>
<proteinExistence type="predicted"/>
<dbReference type="PROSITE" id="PS51007">
    <property type="entry name" value="CYTC"/>
    <property type="match status" value="1"/>
</dbReference>
<keyword evidence="4" id="KW-0249">Electron transport</keyword>
<evidence type="ECO:0000256" key="6">
    <source>
        <dbReference type="PROSITE-ProRule" id="PRU00433"/>
    </source>
</evidence>
<keyword evidence="1" id="KW-0813">Transport</keyword>
<evidence type="ECO:0000256" key="3">
    <source>
        <dbReference type="ARBA" id="ARBA00022723"/>
    </source>
</evidence>
<reference evidence="9" key="1">
    <citation type="journal article" date="2023" name="Phytobiomes J">
        <title>Deciphering the key players within the bacterial microbiota associated with aerial crown gall tumors on rhododendron: Insights into the gallobiome.</title>
        <authorList>
            <person name="Kuzmanovic N."/>
            <person name="Nesme J."/>
            <person name="Wolf J."/>
            <person name="Neumann-Schaal M."/>
            <person name="Petersen J."/>
            <person name="Fernandez-Gnecco G."/>
            <person name="Sproeer C."/>
            <person name="Bunk B."/>
            <person name="Overmann J."/>
            <person name="Sorensen S.J."/>
            <person name="Idczak E."/>
            <person name="Smalla K."/>
        </authorList>
    </citation>
    <scope>NUCLEOTIDE SEQUENCE</scope>
    <source>
        <strain evidence="9">Rho-11.1</strain>
    </source>
</reference>